<accession>H2ZC94</accession>
<dbReference type="GO" id="GO:0048255">
    <property type="term" value="P:mRNA stabilization"/>
    <property type="evidence" value="ECO:0007669"/>
    <property type="project" value="InterPro"/>
</dbReference>
<dbReference type="InterPro" id="IPR006607">
    <property type="entry name" value="DM15"/>
</dbReference>
<dbReference type="Ensembl" id="ENSCSAVT00000015384.1">
    <property type="protein sequence ID" value="ENSCSAVP00000015210.1"/>
    <property type="gene ID" value="ENSCSAVG00000008918.1"/>
</dbReference>
<reference evidence="1" key="3">
    <citation type="submission" date="2025-09" db="UniProtKB">
        <authorList>
            <consortium name="Ensembl"/>
        </authorList>
    </citation>
    <scope>IDENTIFICATION</scope>
</reference>
<dbReference type="OMA" id="KYRAFHQ"/>
<evidence type="ECO:0000313" key="1">
    <source>
        <dbReference type="Ensembl" id="ENSCSAVP00000015210.1"/>
    </source>
</evidence>
<dbReference type="SMART" id="SM00684">
    <property type="entry name" value="DM15"/>
    <property type="match status" value="2"/>
</dbReference>
<dbReference type="AlphaFoldDB" id="H2ZC94"/>
<evidence type="ECO:0008006" key="3">
    <source>
        <dbReference type="Google" id="ProtNLM"/>
    </source>
</evidence>
<evidence type="ECO:0000313" key="2">
    <source>
        <dbReference type="Proteomes" id="UP000007875"/>
    </source>
</evidence>
<dbReference type="Pfam" id="PF21071">
    <property type="entry name" value="LARP1_HEAT"/>
    <property type="match status" value="2"/>
</dbReference>
<dbReference type="HOGENOM" id="CLU_077845_1_1_1"/>
<dbReference type="Proteomes" id="UP000007875">
    <property type="component" value="Unassembled WGS sequence"/>
</dbReference>
<proteinExistence type="predicted"/>
<keyword evidence="2" id="KW-1185">Reference proteome</keyword>
<sequence length="208" mass="25117">TPHSLPKFEHPSHTMLKEKGFAQQVYSKYHAKCLKERDRRGVGQSPEMNTLFRFWSFFLRDNFNKKMFEEFKTLAKEDGKQGYRYGLECLFRFYSYGLEKRCRPDVFKEFQEDVISDYKEGQFIFRALFQVFCCVVDYISKCIVSELVVFFKMSTPRLLKYSNDCCQLYGLEKFWAYLKYSGHPRDEVDPQIETWLKKFKKLEDFRVL</sequence>
<organism evidence="1 2">
    <name type="scientific">Ciona savignyi</name>
    <name type="common">Pacific transparent sea squirt</name>
    <dbReference type="NCBI Taxonomy" id="51511"/>
    <lineage>
        <taxon>Eukaryota</taxon>
        <taxon>Metazoa</taxon>
        <taxon>Chordata</taxon>
        <taxon>Tunicata</taxon>
        <taxon>Ascidiacea</taxon>
        <taxon>Phlebobranchia</taxon>
        <taxon>Cionidae</taxon>
        <taxon>Ciona</taxon>
    </lineage>
</organism>
<dbReference type="GeneTree" id="ENSGT00940000169209"/>
<reference evidence="1" key="2">
    <citation type="submission" date="2025-08" db="UniProtKB">
        <authorList>
            <consortium name="Ensembl"/>
        </authorList>
    </citation>
    <scope>IDENTIFICATION</scope>
</reference>
<name>H2ZC94_CIOSA</name>
<dbReference type="GO" id="GO:0000339">
    <property type="term" value="F:RNA cap binding"/>
    <property type="evidence" value="ECO:0007669"/>
    <property type="project" value="InterPro"/>
</dbReference>
<reference evidence="2" key="1">
    <citation type="submission" date="2003-08" db="EMBL/GenBank/DDBJ databases">
        <authorList>
            <person name="Birren B."/>
            <person name="Nusbaum C."/>
            <person name="Abebe A."/>
            <person name="Abouelleil A."/>
            <person name="Adekoya E."/>
            <person name="Ait-zahra M."/>
            <person name="Allen N."/>
            <person name="Allen T."/>
            <person name="An P."/>
            <person name="Anderson M."/>
            <person name="Anderson S."/>
            <person name="Arachchi H."/>
            <person name="Armbruster J."/>
            <person name="Bachantsang P."/>
            <person name="Baldwin J."/>
            <person name="Barry A."/>
            <person name="Bayul T."/>
            <person name="Blitshsteyn B."/>
            <person name="Bloom T."/>
            <person name="Blye J."/>
            <person name="Boguslavskiy L."/>
            <person name="Borowsky M."/>
            <person name="Boukhgalter B."/>
            <person name="Brunache A."/>
            <person name="Butler J."/>
            <person name="Calixte N."/>
            <person name="Calvo S."/>
            <person name="Camarata J."/>
            <person name="Campo K."/>
            <person name="Chang J."/>
            <person name="Cheshatsang Y."/>
            <person name="Citroen M."/>
            <person name="Collymore A."/>
            <person name="Considine T."/>
            <person name="Cook A."/>
            <person name="Cooke P."/>
            <person name="Corum B."/>
            <person name="Cuomo C."/>
            <person name="David R."/>
            <person name="Dawoe T."/>
            <person name="Degray S."/>
            <person name="Dodge S."/>
            <person name="Dooley K."/>
            <person name="Dorje P."/>
            <person name="Dorjee K."/>
            <person name="Dorris L."/>
            <person name="Duffey N."/>
            <person name="Dupes A."/>
            <person name="Elkins T."/>
            <person name="Engels R."/>
            <person name="Erickson J."/>
            <person name="Farina A."/>
            <person name="Faro S."/>
            <person name="Ferreira P."/>
            <person name="Fischer H."/>
            <person name="Fitzgerald M."/>
            <person name="Foley K."/>
            <person name="Gage D."/>
            <person name="Galagan J."/>
            <person name="Gearin G."/>
            <person name="Gnerre S."/>
            <person name="Gnirke A."/>
            <person name="Goyette A."/>
            <person name="Graham J."/>
            <person name="Grandbois E."/>
            <person name="Gyaltsen K."/>
            <person name="Hafez N."/>
            <person name="Hagopian D."/>
            <person name="Hagos B."/>
            <person name="Hall J."/>
            <person name="Hatcher B."/>
            <person name="Heller A."/>
            <person name="Higgins H."/>
            <person name="Honan T."/>
            <person name="Horn A."/>
            <person name="Houde N."/>
            <person name="Hughes L."/>
            <person name="Hulme W."/>
            <person name="Husby E."/>
            <person name="Iliev I."/>
            <person name="Jaffe D."/>
            <person name="Jones C."/>
            <person name="Kamal M."/>
            <person name="Kamat A."/>
            <person name="Kamvysselis M."/>
            <person name="Karlsson E."/>
            <person name="Kells C."/>
            <person name="Kieu A."/>
            <person name="Kisner P."/>
            <person name="Kodira C."/>
            <person name="Kulbokas E."/>
            <person name="Labutti K."/>
            <person name="Lama D."/>
            <person name="Landers T."/>
            <person name="Leger J."/>
            <person name="Levine S."/>
            <person name="Lewis D."/>
            <person name="Lewis T."/>
            <person name="Lindblad-toh K."/>
            <person name="Liu X."/>
            <person name="Lokyitsang T."/>
            <person name="Lokyitsang Y."/>
            <person name="Lucien O."/>
            <person name="Lui A."/>
            <person name="Ma L.J."/>
            <person name="Mabbitt R."/>
            <person name="Macdonald J."/>
            <person name="Maclean C."/>
            <person name="Major J."/>
            <person name="Manning J."/>
            <person name="Marabella R."/>
            <person name="Maru K."/>
            <person name="Matthews C."/>
            <person name="Mauceli E."/>
            <person name="Mccarthy M."/>
            <person name="Mcdonough S."/>
            <person name="Mcghee T."/>
            <person name="Meldrim J."/>
            <person name="Meneus L."/>
            <person name="Mesirov J."/>
            <person name="Mihalev A."/>
            <person name="Mihova T."/>
            <person name="Mikkelsen T."/>
            <person name="Mlenga V."/>
            <person name="Moru K."/>
            <person name="Mozes J."/>
            <person name="Mulrain L."/>
            <person name="Munson G."/>
            <person name="Naylor J."/>
            <person name="Newes C."/>
            <person name="Nguyen C."/>
            <person name="Nguyen N."/>
            <person name="Nguyen T."/>
            <person name="Nicol R."/>
            <person name="Nielsen C."/>
            <person name="Nizzari M."/>
            <person name="Norbu C."/>
            <person name="Norbu N."/>
            <person name="O'donnell P."/>
            <person name="Okoawo O."/>
            <person name="O'leary S."/>
            <person name="Omotosho B."/>
            <person name="O'neill K."/>
            <person name="Osman S."/>
            <person name="Parker S."/>
            <person name="Perrin D."/>
            <person name="Phunkhang P."/>
            <person name="Piqani B."/>
            <person name="Purcell S."/>
            <person name="Rachupka T."/>
            <person name="Ramasamy U."/>
            <person name="Rameau R."/>
            <person name="Ray V."/>
            <person name="Raymond C."/>
            <person name="Retta R."/>
            <person name="Richardson S."/>
            <person name="Rise C."/>
            <person name="Rodriguez J."/>
            <person name="Rogers J."/>
            <person name="Rogov P."/>
            <person name="Rutman M."/>
            <person name="Schupbach R."/>
            <person name="Seaman C."/>
            <person name="Settipalli S."/>
            <person name="Sharpe T."/>
            <person name="Sheridan J."/>
            <person name="Sherpa N."/>
            <person name="Shi J."/>
            <person name="Smirnov S."/>
            <person name="Smith C."/>
            <person name="Sougnez C."/>
            <person name="Spencer B."/>
            <person name="Stalker J."/>
            <person name="Stange-thomann N."/>
            <person name="Stavropoulos S."/>
            <person name="Stetson K."/>
            <person name="Stone C."/>
            <person name="Stone S."/>
            <person name="Stubbs M."/>
            <person name="Talamas J."/>
            <person name="Tchuinga P."/>
            <person name="Tenzing P."/>
            <person name="Tesfaye S."/>
            <person name="Theodore J."/>
            <person name="Thoulutsang Y."/>
            <person name="Topham K."/>
            <person name="Towey S."/>
            <person name="Tsamla T."/>
            <person name="Tsomo N."/>
            <person name="Vallee D."/>
            <person name="Vassiliev H."/>
            <person name="Venkataraman V."/>
            <person name="Vinson J."/>
            <person name="Vo A."/>
            <person name="Wade C."/>
            <person name="Wang S."/>
            <person name="Wangchuk T."/>
            <person name="Wangdi T."/>
            <person name="Whittaker C."/>
            <person name="Wilkinson J."/>
            <person name="Wu Y."/>
            <person name="Wyman D."/>
            <person name="Yadav S."/>
            <person name="Yang S."/>
            <person name="Yang X."/>
            <person name="Yeager S."/>
            <person name="Yee E."/>
            <person name="Young G."/>
            <person name="Zainoun J."/>
            <person name="Zembeck L."/>
            <person name="Zimmer A."/>
            <person name="Zody M."/>
            <person name="Lander E."/>
        </authorList>
    </citation>
    <scope>NUCLEOTIDE SEQUENCE [LARGE SCALE GENOMIC DNA]</scope>
</reference>
<protein>
    <recommendedName>
        <fullName evidence="3">LARP1 protein</fullName>
    </recommendedName>
</protein>